<evidence type="ECO:0000313" key="1">
    <source>
        <dbReference type="EMBL" id="KLO47711.1"/>
    </source>
</evidence>
<reference evidence="1 2" key="1">
    <citation type="submission" date="2015-05" db="EMBL/GenBank/DDBJ databases">
        <title>Genome sequence of Mycobacterium senegalense.</title>
        <authorList>
            <person name="Greninger A.L."/>
            <person name="Miller S."/>
        </authorList>
    </citation>
    <scope>NUCLEOTIDE SEQUENCE [LARGE SCALE GENOMIC DNA]</scope>
    <source>
        <strain evidence="1 2">CK2</strain>
    </source>
</reference>
<proteinExistence type="predicted"/>
<keyword evidence="2" id="KW-1185">Reference proteome</keyword>
<gene>
    <name evidence="1" type="ORF">ABW05_31540</name>
</gene>
<organism evidence="1 2">
    <name type="scientific">Mycolicibacterium senegalense</name>
    <dbReference type="NCBI Taxonomy" id="1796"/>
    <lineage>
        <taxon>Bacteria</taxon>
        <taxon>Bacillati</taxon>
        <taxon>Actinomycetota</taxon>
        <taxon>Actinomycetes</taxon>
        <taxon>Mycobacteriales</taxon>
        <taxon>Mycobacteriaceae</taxon>
        <taxon>Mycolicibacterium</taxon>
    </lineage>
</organism>
<accession>A0ABR5FME0</accession>
<name>A0ABR5FME0_9MYCO</name>
<dbReference type="RefSeq" id="WP_047036666.1">
    <property type="nucleotide sequence ID" value="NZ_LDCO01000003.1"/>
</dbReference>
<protein>
    <submittedName>
        <fullName evidence="1">Uncharacterized protein</fullName>
    </submittedName>
</protein>
<evidence type="ECO:0000313" key="2">
    <source>
        <dbReference type="Proteomes" id="UP000036499"/>
    </source>
</evidence>
<dbReference type="EMBL" id="LDPU01000003">
    <property type="protein sequence ID" value="KLO47711.1"/>
    <property type="molecule type" value="Genomic_DNA"/>
</dbReference>
<comment type="caution">
    <text evidence="1">The sequence shown here is derived from an EMBL/GenBank/DDBJ whole genome shotgun (WGS) entry which is preliminary data.</text>
</comment>
<sequence length="67" mass="7304">MRVFGRDLTEGDVVVLSGVNCHIRSILGGDSYRDLFTDKGYHLVKPGFTYTVLERGGVAATDAESKI</sequence>
<dbReference type="Proteomes" id="UP000036499">
    <property type="component" value="Unassembled WGS sequence"/>
</dbReference>